<keyword evidence="4 9" id="KW-0863">Zinc-finger</keyword>
<dbReference type="Gene3D" id="3.30.160.60">
    <property type="entry name" value="Classic Zinc Finger"/>
    <property type="match status" value="7"/>
</dbReference>
<dbReference type="Pfam" id="PF02892">
    <property type="entry name" value="zf-BED"/>
    <property type="match status" value="1"/>
</dbReference>
<keyword evidence="3" id="KW-0677">Repeat</keyword>
<feature type="domain" description="C2H2-type" evidence="10">
    <location>
        <begin position="191"/>
        <end position="219"/>
    </location>
</feature>
<evidence type="ECO:0000256" key="5">
    <source>
        <dbReference type="ARBA" id="ARBA00022833"/>
    </source>
</evidence>
<evidence type="ECO:0000256" key="3">
    <source>
        <dbReference type="ARBA" id="ARBA00022737"/>
    </source>
</evidence>
<dbReference type="PROSITE" id="PS50157">
    <property type="entry name" value="ZINC_FINGER_C2H2_2"/>
    <property type="match status" value="12"/>
</dbReference>
<keyword evidence="6" id="KW-0805">Transcription regulation</keyword>
<feature type="domain" description="C2H2-type" evidence="10">
    <location>
        <begin position="516"/>
        <end position="544"/>
    </location>
</feature>
<protein>
    <submittedName>
        <fullName evidence="11">Zinc finger protein 11</fullName>
    </submittedName>
</protein>
<feature type="domain" description="C2H2-type" evidence="10">
    <location>
        <begin position="162"/>
        <end position="190"/>
    </location>
</feature>
<evidence type="ECO:0000256" key="4">
    <source>
        <dbReference type="ARBA" id="ARBA00022771"/>
    </source>
</evidence>
<dbReference type="AlphaFoldDB" id="G7YW26"/>
<feature type="domain" description="C2H2-type" evidence="10">
    <location>
        <begin position="29"/>
        <end position="57"/>
    </location>
</feature>
<evidence type="ECO:0000313" key="11">
    <source>
        <dbReference type="EMBL" id="GAA57156.1"/>
    </source>
</evidence>
<dbReference type="PANTHER" id="PTHR47772:SF13">
    <property type="entry name" value="GASTRULA ZINC FINGER PROTEIN XLCGF49.1-LIKE-RELATED"/>
    <property type="match status" value="1"/>
</dbReference>
<feature type="domain" description="C2H2-type" evidence="10">
    <location>
        <begin position="220"/>
        <end position="243"/>
    </location>
</feature>
<evidence type="ECO:0000256" key="6">
    <source>
        <dbReference type="ARBA" id="ARBA00023015"/>
    </source>
</evidence>
<dbReference type="SUPFAM" id="SSF57667">
    <property type="entry name" value="beta-beta-alpha zinc fingers"/>
    <property type="match status" value="7"/>
</dbReference>
<evidence type="ECO:0000256" key="1">
    <source>
        <dbReference type="ARBA" id="ARBA00004123"/>
    </source>
</evidence>
<dbReference type="InterPro" id="IPR036236">
    <property type="entry name" value="Znf_C2H2_sf"/>
</dbReference>
<dbReference type="GO" id="GO:0008270">
    <property type="term" value="F:zinc ion binding"/>
    <property type="evidence" value="ECO:0007669"/>
    <property type="project" value="UniProtKB-KW"/>
</dbReference>
<dbReference type="PANTHER" id="PTHR47772">
    <property type="entry name" value="ZINC FINGER PROTEIN 200"/>
    <property type="match status" value="1"/>
</dbReference>
<evidence type="ECO:0000256" key="8">
    <source>
        <dbReference type="ARBA" id="ARBA00023242"/>
    </source>
</evidence>
<dbReference type="EMBL" id="DF144568">
    <property type="protein sequence ID" value="GAA57156.1"/>
    <property type="molecule type" value="Genomic_DNA"/>
</dbReference>
<dbReference type="PROSITE" id="PS00028">
    <property type="entry name" value="ZINC_FINGER_C2H2_1"/>
    <property type="match status" value="11"/>
</dbReference>
<dbReference type="Proteomes" id="UP000008909">
    <property type="component" value="Unassembled WGS sequence"/>
</dbReference>
<sequence length="575" mass="66946">YKCPACERAFVHLSKALQHQKSHSTNRDFHCSLCMFSFKHKTNLQRHARKMHQDQVDCLPSKTPSKQVQESEEQGNPCAECNRNFASWNILQRHRESVHRQVERHMCDICGRLFNHKQHLLRHIRKVHKIDYWKRCEQCGEKFTQGEQILIHNFKIVEGRGNPCPECDKNFASWSGLQRHRKSLHGKAEGHTCDECGKLLSHKRHLYQHLREVHMKEYKNRCEQCGKSFSRSHGLKRHIESMHGSSAVIILTRRSMRQLEMTVDYPRGVKFPEDIKELSWTKRGDNFEPNLSPKVDEADAFSLYVKPIRVESLEALHSSFVRMRNHQHDSPKTQAFCSIVRAVSNSHVVFQHEGTPLRNGMSRDPTSAVEHACSSKTGSVDVAQDDERVQDAAERTKMTNNSLKPTHLDRLYKCSICDKAFAYLSRALEHQKFHSTNRDIHCSMCMSSFKHKSAFNCHVRKTHANQVDCLPSRTPSKQVRESEERGNPCPECDKNFASWRILRQHRKSVHGNGERYVCEECGKLLCHKRHLSRHIKEVHTRDCQERCRQCGGTFSRSYLLKRHMKRVHGGDQGEN</sequence>
<evidence type="ECO:0000256" key="9">
    <source>
        <dbReference type="PROSITE-ProRule" id="PRU00042"/>
    </source>
</evidence>
<feature type="domain" description="C2H2-type" evidence="10">
    <location>
        <begin position="487"/>
        <end position="515"/>
    </location>
</feature>
<feature type="non-terminal residue" evidence="11">
    <location>
        <position position="1"/>
    </location>
</feature>
<feature type="domain" description="C2H2-type" evidence="10">
    <location>
        <begin position="105"/>
        <end position="128"/>
    </location>
</feature>
<proteinExistence type="predicted"/>
<accession>G7YW26</accession>
<dbReference type="GO" id="GO:0003677">
    <property type="term" value="F:DNA binding"/>
    <property type="evidence" value="ECO:0007669"/>
    <property type="project" value="InterPro"/>
</dbReference>
<comment type="subcellular location">
    <subcellularLocation>
        <location evidence="1">Nucleus</location>
    </subcellularLocation>
</comment>
<evidence type="ECO:0000313" key="12">
    <source>
        <dbReference type="Proteomes" id="UP000008909"/>
    </source>
</evidence>
<dbReference type="GO" id="GO:0005634">
    <property type="term" value="C:nucleus"/>
    <property type="evidence" value="ECO:0007669"/>
    <property type="project" value="UniProtKB-SubCell"/>
</dbReference>
<evidence type="ECO:0000259" key="10">
    <source>
        <dbReference type="PROSITE" id="PS50157"/>
    </source>
</evidence>
<feature type="domain" description="C2H2-type" evidence="10">
    <location>
        <begin position="412"/>
        <end position="439"/>
    </location>
</feature>
<dbReference type="Pfam" id="PF00096">
    <property type="entry name" value="zf-C2H2"/>
    <property type="match status" value="2"/>
</dbReference>
<reference key="2">
    <citation type="submission" date="2011-10" db="EMBL/GenBank/DDBJ databases">
        <title>The genome and transcriptome sequence of Clonorchis sinensis provide insights into the carcinogenic liver fluke.</title>
        <authorList>
            <person name="Wang X."/>
            <person name="Huang Y."/>
            <person name="Chen W."/>
            <person name="Liu H."/>
            <person name="Guo L."/>
            <person name="Chen Y."/>
            <person name="Luo F."/>
            <person name="Zhou W."/>
            <person name="Sun J."/>
            <person name="Mao Q."/>
            <person name="Liang P."/>
            <person name="Zhou C."/>
            <person name="Tian Y."/>
            <person name="Men J."/>
            <person name="Lv X."/>
            <person name="Huang L."/>
            <person name="Zhou J."/>
            <person name="Hu Y."/>
            <person name="Li R."/>
            <person name="Zhang F."/>
            <person name="Lei H."/>
            <person name="Li X."/>
            <person name="Hu X."/>
            <person name="Liang C."/>
            <person name="Xu J."/>
            <person name="Wu Z."/>
            <person name="Yu X."/>
        </authorList>
    </citation>
    <scope>NUCLEOTIDE SEQUENCE</scope>
    <source>
        <strain>Henan</strain>
    </source>
</reference>
<keyword evidence="5" id="KW-0862">Zinc</keyword>
<dbReference type="InterPro" id="IPR050636">
    <property type="entry name" value="C2H2-ZF_domain-containing"/>
</dbReference>
<gene>
    <name evidence="11" type="ORF">CLF_112254</name>
</gene>
<evidence type="ECO:0000256" key="7">
    <source>
        <dbReference type="ARBA" id="ARBA00023163"/>
    </source>
</evidence>
<feature type="domain" description="C2H2-type" evidence="10">
    <location>
        <begin position="76"/>
        <end position="104"/>
    </location>
</feature>
<name>G7YW26_CLOSI</name>
<dbReference type="Pfam" id="PF13894">
    <property type="entry name" value="zf-C2H2_4"/>
    <property type="match status" value="1"/>
</dbReference>
<organism evidence="11 12">
    <name type="scientific">Clonorchis sinensis</name>
    <name type="common">Chinese liver fluke</name>
    <dbReference type="NCBI Taxonomy" id="79923"/>
    <lineage>
        <taxon>Eukaryota</taxon>
        <taxon>Metazoa</taxon>
        <taxon>Spiralia</taxon>
        <taxon>Lophotrochozoa</taxon>
        <taxon>Platyhelminthes</taxon>
        <taxon>Trematoda</taxon>
        <taxon>Digenea</taxon>
        <taxon>Opisthorchiida</taxon>
        <taxon>Opisthorchiata</taxon>
        <taxon>Opisthorchiidae</taxon>
        <taxon>Clonorchis</taxon>
    </lineage>
</organism>
<feature type="domain" description="C2H2-type" evidence="10">
    <location>
        <begin position="440"/>
        <end position="468"/>
    </location>
</feature>
<evidence type="ECO:0000256" key="2">
    <source>
        <dbReference type="ARBA" id="ARBA00022723"/>
    </source>
</evidence>
<reference evidence="11" key="1">
    <citation type="journal article" date="2011" name="Genome Biol.">
        <title>The draft genome of the carcinogenic human liver fluke Clonorchis sinensis.</title>
        <authorList>
            <person name="Wang X."/>
            <person name="Chen W."/>
            <person name="Huang Y."/>
            <person name="Sun J."/>
            <person name="Men J."/>
            <person name="Liu H."/>
            <person name="Luo F."/>
            <person name="Guo L."/>
            <person name="Lv X."/>
            <person name="Deng C."/>
            <person name="Zhou C."/>
            <person name="Fan Y."/>
            <person name="Li X."/>
            <person name="Huang L."/>
            <person name="Hu Y."/>
            <person name="Liang C."/>
            <person name="Hu X."/>
            <person name="Xu J."/>
            <person name="Yu X."/>
        </authorList>
    </citation>
    <scope>NUCLEOTIDE SEQUENCE [LARGE SCALE GENOMIC DNA]</scope>
    <source>
        <strain evidence="11">Henan</strain>
    </source>
</reference>
<dbReference type="InterPro" id="IPR013087">
    <property type="entry name" value="Znf_C2H2_type"/>
</dbReference>
<keyword evidence="12" id="KW-1185">Reference proteome</keyword>
<dbReference type="InterPro" id="IPR003656">
    <property type="entry name" value="Znf_BED"/>
</dbReference>
<feature type="domain" description="C2H2-type" evidence="10">
    <location>
        <begin position="545"/>
        <end position="573"/>
    </location>
</feature>
<dbReference type="SMART" id="SM00355">
    <property type="entry name" value="ZnF_C2H2"/>
    <property type="match status" value="12"/>
</dbReference>
<keyword evidence="7" id="KW-0804">Transcription</keyword>
<feature type="domain" description="C2H2-type" evidence="10">
    <location>
        <begin position="1"/>
        <end position="28"/>
    </location>
</feature>
<keyword evidence="8" id="KW-0539">Nucleus</keyword>
<keyword evidence="2" id="KW-0479">Metal-binding</keyword>